<protein>
    <recommendedName>
        <fullName evidence="2">ADAM10 endopeptidase</fullName>
        <ecNumber evidence="2">3.4.24.81</ecNumber>
    </recommendedName>
</protein>
<keyword evidence="4" id="KW-0862">Zinc</keyword>
<organism evidence="8 9">
    <name type="scientific">Rhipicephalus sanguineus</name>
    <name type="common">Brown dog tick</name>
    <name type="synonym">Ixodes sanguineus</name>
    <dbReference type="NCBI Taxonomy" id="34632"/>
    <lineage>
        <taxon>Eukaryota</taxon>
        <taxon>Metazoa</taxon>
        <taxon>Ecdysozoa</taxon>
        <taxon>Arthropoda</taxon>
        <taxon>Chelicerata</taxon>
        <taxon>Arachnida</taxon>
        <taxon>Acari</taxon>
        <taxon>Parasitiformes</taxon>
        <taxon>Ixodida</taxon>
        <taxon>Ixodoidea</taxon>
        <taxon>Ixodidae</taxon>
        <taxon>Rhipicephalinae</taxon>
        <taxon>Rhipicephalus</taxon>
        <taxon>Rhipicephalus</taxon>
    </lineage>
</organism>
<dbReference type="EMBL" id="JABSTV010001251">
    <property type="protein sequence ID" value="KAH7951716.1"/>
    <property type="molecule type" value="Genomic_DNA"/>
</dbReference>
<evidence type="ECO:0000256" key="5">
    <source>
        <dbReference type="SAM" id="Phobius"/>
    </source>
</evidence>
<keyword evidence="5" id="KW-1133">Transmembrane helix</keyword>
<keyword evidence="4" id="KW-0479">Metal-binding</keyword>
<dbReference type="SMART" id="SM00050">
    <property type="entry name" value="DISIN"/>
    <property type="match status" value="1"/>
</dbReference>
<evidence type="ECO:0000256" key="4">
    <source>
        <dbReference type="PROSITE-ProRule" id="PRU00276"/>
    </source>
</evidence>
<dbReference type="AlphaFoldDB" id="A0A9D4PR47"/>
<dbReference type="Gene3D" id="4.10.70.10">
    <property type="entry name" value="Disintegrin domain"/>
    <property type="match status" value="1"/>
</dbReference>
<dbReference type="InterPro" id="IPR036436">
    <property type="entry name" value="Disintegrin_dom_sf"/>
</dbReference>
<keyword evidence="3" id="KW-0165">Cleavage on pair of basic residues</keyword>
<evidence type="ECO:0000256" key="3">
    <source>
        <dbReference type="ARBA" id="ARBA00022685"/>
    </source>
</evidence>
<keyword evidence="9" id="KW-1185">Reference proteome</keyword>
<dbReference type="PROSITE" id="PS50214">
    <property type="entry name" value="DISINTEGRIN_2"/>
    <property type="match status" value="1"/>
</dbReference>
<feature type="domain" description="Disintegrin" evidence="6">
    <location>
        <begin position="101"/>
        <end position="182"/>
    </location>
</feature>
<dbReference type="InterPro" id="IPR051489">
    <property type="entry name" value="ADAM_Metalloproteinase"/>
</dbReference>
<dbReference type="GO" id="GO:0006509">
    <property type="term" value="P:membrane protein ectodomain proteolysis"/>
    <property type="evidence" value="ECO:0007669"/>
    <property type="project" value="TreeGrafter"/>
</dbReference>
<accession>A0A9D4PR47</accession>
<feature type="binding site" evidence="4">
    <location>
        <position position="28"/>
    </location>
    <ligand>
        <name>Zn(2+)</name>
        <dbReference type="ChEBI" id="CHEBI:29105"/>
        <note>catalytic</note>
    </ligand>
</feature>
<proteinExistence type="predicted"/>
<dbReference type="SUPFAM" id="SSF55486">
    <property type="entry name" value="Metalloproteases ('zincins'), catalytic domain"/>
    <property type="match status" value="1"/>
</dbReference>
<evidence type="ECO:0000259" key="7">
    <source>
        <dbReference type="PROSITE" id="PS50215"/>
    </source>
</evidence>
<comment type="caution">
    <text evidence="4">Lacks conserved residue(s) required for the propagation of feature annotation.</text>
</comment>
<evidence type="ECO:0000259" key="6">
    <source>
        <dbReference type="PROSITE" id="PS50214"/>
    </source>
</evidence>
<dbReference type="Proteomes" id="UP000821837">
    <property type="component" value="Chromosome 5"/>
</dbReference>
<dbReference type="PANTHER" id="PTHR45702:SF2">
    <property type="entry name" value="KUZBANIAN, ISOFORM A"/>
    <property type="match status" value="1"/>
</dbReference>
<feature type="transmembrane region" description="Helical" evidence="5">
    <location>
        <begin position="333"/>
        <end position="355"/>
    </location>
</feature>
<dbReference type="GO" id="GO:0007219">
    <property type="term" value="P:Notch signaling pathway"/>
    <property type="evidence" value="ECO:0007669"/>
    <property type="project" value="TreeGrafter"/>
</dbReference>
<dbReference type="Pfam" id="PF13574">
    <property type="entry name" value="Reprolysin_2"/>
    <property type="match status" value="1"/>
</dbReference>
<dbReference type="EC" id="3.4.24.81" evidence="2"/>
<dbReference type="VEuPathDB" id="VectorBase:RSAN_057744"/>
<evidence type="ECO:0000256" key="2">
    <source>
        <dbReference type="ARBA" id="ARBA00012332"/>
    </source>
</evidence>
<evidence type="ECO:0000313" key="9">
    <source>
        <dbReference type="Proteomes" id="UP000821837"/>
    </source>
</evidence>
<feature type="binding site" evidence="4">
    <location>
        <position position="38"/>
    </location>
    <ligand>
        <name>Zn(2+)</name>
        <dbReference type="ChEBI" id="CHEBI:29105"/>
        <note>catalytic</note>
    </ligand>
</feature>
<dbReference type="InterPro" id="IPR001590">
    <property type="entry name" value="Peptidase_M12B"/>
</dbReference>
<evidence type="ECO:0000313" key="8">
    <source>
        <dbReference type="EMBL" id="KAH7951716.1"/>
    </source>
</evidence>
<reference evidence="8" key="1">
    <citation type="journal article" date="2020" name="Cell">
        <title>Large-Scale Comparative Analyses of Tick Genomes Elucidate Their Genetic Diversity and Vector Capacities.</title>
        <authorList>
            <consortium name="Tick Genome and Microbiome Consortium (TIGMIC)"/>
            <person name="Jia N."/>
            <person name="Wang J."/>
            <person name="Shi W."/>
            <person name="Du L."/>
            <person name="Sun Y."/>
            <person name="Zhan W."/>
            <person name="Jiang J.F."/>
            <person name="Wang Q."/>
            <person name="Zhang B."/>
            <person name="Ji P."/>
            <person name="Bell-Sakyi L."/>
            <person name="Cui X.M."/>
            <person name="Yuan T.T."/>
            <person name="Jiang B.G."/>
            <person name="Yang W.F."/>
            <person name="Lam T.T."/>
            <person name="Chang Q.C."/>
            <person name="Ding S.J."/>
            <person name="Wang X.J."/>
            <person name="Zhu J.G."/>
            <person name="Ruan X.D."/>
            <person name="Zhao L."/>
            <person name="Wei J.T."/>
            <person name="Ye R.Z."/>
            <person name="Que T.C."/>
            <person name="Du C.H."/>
            <person name="Zhou Y.H."/>
            <person name="Cheng J.X."/>
            <person name="Dai P.F."/>
            <person name="Guo W.B."/>
            <person name="Han X.H."/>
            <person name="Huang E.J."/>
            <person name="Li L.F."/>
            <person name="Wei W."/>
            <person name="Gao Y.C."/>
            <person name="Liu J.Z."/>
            <person name="Shao H.Z."/>
            <person name="Wang X."/>
            <person name="Wang C.C."/>
            <person name="Yang T.C."/>
            <person name="Huo Q.B."/>
            <person name="Li W."/>
            <person name="Chen H.Y."/>
            <person name="Chen S.E."/>
            <person name="Zhou L.G."/>
            <person name="Ni X.B."/>
            <person name="Tian J.H."/>
            <person name="Sheng Y."/>
            <person name="Liu T."/>
            <person name="Pan Y.S."/>
            <person name="Xia L.Y."/>
            <person name="Li J."/>
            <person name="Zhao F."/>
            <person name="Cao W.C."/>
        </authorList>
    </citation>
    <scope>NUCLEOTIDE SEQUENCE</scope>
    <source>
        <strain evidence="8">Rsan-2018</strain>
    </source>
</reference>
<dbReference type="InterPro" id="IPR001762">
    <property type="entry name" value="Disintegrin_dom"/>
</dbReference>
<dbReference type="Pfam" id="PF00200">
    <property type="entry name" value="Disintegrin"/>
    <property type="match status" value="1"/>
</dbReference>
<dbReference type="GO" id="GO:0046872">
    <property type="term" value="F:metal ion binding"/>
    <property type="evidence" value="ECO:0007669"/>
    <property type="project" value="UniProtKB-KW"/>
</dbReference>
<dbReference type="Pfam" id="PF21299">
    <property type="entry name" value="ADAM10_Cys-rich"/>
    <property type="match status" value="1"/>
</dbReference>
<evidence type="ECO:0000256" key="1">
    <source>
        <dbReference type="ARBA" id="ARBA00001809"/>
    </source>
</evidence>
<comment type="catalytic activity">
    <reaction evidence="1">
        <text>Endopeptidase of broad specificity.</text>
        <dbReference type="EC" id="3.4.24.81"/>
    </reaction>
</comment>
<feature type="domain" description="Peptidase M12B" evidence="7">
    <location>
        <begin position="1"/>
        <end position="82"/>
    </location>
</feature>
<feature type="binding site" evidence="4">
    <location>
        <position position="32"/>
    </location>
    <ligand>
        <name>Zn(2+)</name>
        <dbReference type="ChEBI" id="CHEBI:29105"/>
        <note>catalytic</note>
    </ligand>
</feature>
<dbReference type="InterPro" id="IPR024079">
    <property type="entry name" value="MetalloPept_cat_dom_sf"/>
</dbReference>
<dbReference type="PROSITE" id="PS50215">
    <property type="entry name" value="ADAM_MEPRO"/>
    <property type="match status" value="1"/>
</dbReference>
<name>A0A9D4PR47_RHISA</name>
<keyword evidence="5" id="KW-0812">Transmembrane</keyword>
<reference evidence="8" key="2">
    <citation type="submission" date="2021-09" db="EMBL/GenBank/DDBJ databases">
        <authorList>
            <person name="Jia N."/>
            <person name="Wang J."/>
            <person name="Shi W."/>
            <person name="Du L."/>
            <person name="Sun Y."/>
            <person name="Zhan W."/>
            <person name="Jiang J."/>
            <person name="Wang Q."/>
            <person name="Zhang B."/>
            <person name="Ji P."/>
            <person name="Sakyi L.B."/>
            <person name="Cui X."/>
            <person name="Yuan T."/>
            <person name="Jiang B."/>
            <person name="Yang W."/>
            <person name="Lam T.T.-Y."/>
            <person name="Chang Q."/>
            <person name="Ding S."/>
            <person name="Wang X."/>
            <person name="Zhu J."/>
            <person name="Ruan X."/>
            <person name="Zhao L."/>
            <person name="Wei J."/>
            <person name="Que T."/>
            <person name="Du C."/>
            <person name="Cheng J."/>
            <person name="Dai P."/>
            <person name="Han X."/>
            <person name="Huang E."/>
            <person name="Gao Y."/>
            <person name="Liu J."/>
            <person name="Shao H."/>
            <person name="Ye R."/>
            <person name="Li L."/>
            <person name="Wei W."/>
            <person name="Wang X."/>
            <person name="Wang C."/>
            <person name="Huo Q."/>
            <person name="Li W."/>
            <person name="Guo W."/>
            <person name="Chen H."/>
            <person name="Chen S."/>
            <person name="Zhou L."/>
            <person name="Zhou L."/>
            <person name="Ni X."/>
            <person name="Tian J."/>
            <person name="Zhou Y."/>
            <person name="Sheng Y."/>
            <person name="Liu T."/>
            <person name="Pan Y."/>
            <person name="Xia L."/>
            <person name="Li J."/>
            <person name="Zhao F."/>
            <person name="Cao W."/>
        </authorList>
    </citation>
    <scope>NUCLEOTIDE SEQUENCE</scope>
    <source>
        <strain evidence="8">Rsan-2018</strain>
        <tissue evidence="8">Larvae</tissue>
    </source>
</reference>
<dbReference type="PANTHER" id="PTHR45702">
    <property type="entry name" value="ADAM10/ADAM17 METALLOPEPTIDASE FAMILY MEMBER"/>
    <property type="match status" value="1"/>
</dbReference>
<keyword evidence="5" id="KW-0472">Membrane</keyword>
<dbReference type="GO" id="GO:0005886">
    <property type="term" value="C:plasma membrane"/>
    <property type="evidence" value="ECO:0007669"/>
    <property type="project" value="TreeGrafter"/>
</dbReference>
<sequence>MSLNCGITTLINQRQYVGILVGSLTLAHEIGHTFGSPHDNGPICEPDGPDGKYLMYAAASRGDRPNNSRFSPCSIGNISEILVPLFNGEISRGNCFQRKSGPVCGNQIVEGDEQCDCGANEAECTDKCCYARHAENKSLACHLKPPAKCSPTAGPCCTASCDFVPKGELCSEETECTERSYCEYPLILLQSCWLRTGTRAKCPDAPAKANLTACNKNTQVCLSGECKGSVCEKYGLMECFRNPEGLSMSEQCLLTCRAPGSKECKVACAFSNMASHCGAKLQPGSPCNNMRGYCDVFHKCRLVEPRGFLTRLQGFFLGGESIDTLYEFVAHHPFAACIVVLGSSWFMVLVFRCFAVHTHSSNPLKQPPFKLKETLRHPIESLVSVSAYGVKSV</sequence>
<gene>
    <name evidence="8" type="ORF">HPB52_011705</name>
</gene>
<dbReference type="InterPro" id="IPR049038">
    <property type="entry name" value="ADAM10_Cys-rich"/>
</dbReference>
<dbReference type="Gene3D" id="3.40.390.10">
    <property type="entry name" value="Collagenase (Catalytic Domain)"/>
    <property type="match status" value="1"/>
</dbReference>
<comment type="caution">
    <text evidence="8">The sequence shown here is derived from an EMBL/GenBank/DDBJ whole genome shotgun (WGS) entry which is preliminary data.</text>
</comment>
<dbReference type="GO" id="GO:0004222">
    <property type="term" value="F:metalloendopeptidase activity"/>
    <property type="evidence" value="ECO:0007669"/>
    <property type="project" value="InterPro"/>
</dbReference>
<feature type="active site" evidence="4">
    <location>
        <position position="29"/>
    </location>
</feature>